<sequence length="612" mass="69061">MSSAVRWEGKLSTSFAELQGVRQGSVWSPSVYKLFVNPLIKKLESESLGFKIGNVFVGTPMCADDLLLISSKPDELQTMISYTSHFAETEEYNIKTLETVENYKHIGIDRDSREVEATRTIIGNRLKTARQTSYALMGSGLHGLNGLNPEVSCKLWSTYVVPRLLFGLEIVNLSAKDISRLDIFCNNFLKQIQNLPARASNAGAYLLLGQLPIIALLHKKILITFGTIARSDSVENDLAKRQLSTKGKNSKSWFIRADKILKQYNLPCASEVLLKPETKYKWKMKVKKCIDNFWSEKLFTEAKSKPSLRYLNIKNCKIGVVNSIWKSAGSEQMCIRKACYKIKMLLDTYILQYHRSKFSNGQKTSICPLCEEGTEHLEHFLVVCSALTSIRDIFISKLYTVVVPKIGTVAWTDICVSNSKMIQLILDCSRFEWYHVLEKNDINLVESITRSLCYSLHEKRSVLLETTLQWEVNKTSEIIFGETDIELICSGTPCCTGTTRQWTGGPTSIILMTNGVPSDLAKYEETRETNSFSLILKPLEITDVNAKYQCALDFDSSPLTLLLPSADVFRYVPDSNSEIEITKNFTGSTIYLTANLTRVFPTPECAATYEVY</sequence>
<evidence type="ECO:0000259" key="1">
    <source>
        <dbReference type="PROSITE" id="PS50878"/>
    </source>
</evidence>
<name>A0A8B6CL08_MYTGA</name>
<organism evidence="2 3">
    <name type="scientific">Mytilus galloprovincialis</name>
    <name type="common">Mediterranean mussel</name>
    <dbReference type="NCBI Taxonomy" id="29158"/>
    <lineage>
        <taxon>Eukaryota</taxon>
        <taxon>Metazoa</taxon>
        <taxon>Spiralia</taxon>
        <taxon>Lophotrochozoa</taxon>
        <taxon>Mollusca</taxon>
        <taxon>Bivalvia</taxon>
        <taxon>Autobranchia</taxon>
        <taxon>Pteriomorphia</taxon>
        <taxon>Mytilida</taxon>
        <taxon>Mytiloidea</taxon>
        <taxon>Mytilidae</taxon>
        <taxon>Mytilinae</taxon>
        <taxon>Mytilus</taxon>
    </lineage>
</organism>
<gene>
    <name evidence="2" type="ORF">MGAL_10B069780</name>
</gene>
<keyword evidence="3" id="KW-1185">Reference proteome</keyword>
<proteinExistence type="predicted"/>
<evidence type="ECO:0000313" key="2">
    <source>
        <dbReference type="EMBL" id="VDI05822.1"/>
    </source>
</evidence>
<accession>A0A8B6CL08</accession>
<dbReference type="OrthoDB" id="6783238at2759"/>
<dbReference type="EMBL" id="UYJE01001861">
    <property type="protein sequence ID" value="VDI05822.1"/>
    <property type="molecule type" value="Genomic_DNA"/>
</dbReference>
<dbReference type="Pfam" id="PF00078">
    <property type="entry name" value="RVT_1"/>
    <property type="match status" value="1"/>
</dbReference>
<feature type="domain" description="Reverse transcriptase" evidence="1">
    <location>
        <begin position="1"/>
        <end position="126"/>
    </location>
</feature>
<dbReference type="Proteomes" id="UP000596742">
    <property type="component" value="Unassembled WGS sequence"/>
</dbReference>
<dbReference type="AlphaFoldDB" id="A0A8B6CL08"/>
<dbReference type="InterPro" id="IPR000477">
    <property type="entry name" value="RT_dom"/>
</dbReference>
<reference evidence="2" key="1">
    <citation type="submission" date="2018-11" db="EMBL/GenBank/DDBJ databases">
        <authorList>
            <person name="Alioto T."/>
            <person name="Alioto T."/>
        </authorList>
    </citation>
    <scope>NUCLEOTIDE SEQUENCE</scope>
</reference>
<comment type="caution">
    <text evidence="2">The sequence shown here is derived from an EMBL/GenBank/DDBJ whole genome shotgun (WGS) entry which is preliminary data.</text>
</comment>
<dbReference type="PROSITE" id="PS50878">
    <property type="entry name" value="RT_POL"/>
    <property type="match status" value="1"/>
</dbReference>
<evidence type="ECO:0000313" key="3">
    <source>
        <dbReference type="Proteomes" id="UP000596742"/>
    </source>
</evidence>
<protein>
    <recommendedName>
        <fullName evidence="1">Reverse transcriptase domain-containing protein</fullName>
    </recommendedName>
</protein>